<dbReference type="RefSeq" id="WP_016458873.1">
    <property type="nucleotide sequence ID" value="NZ_CP136958.1"/>
</dbReference>
<organism evidence="1 2">
    <name type="scientific">Corynebacterium pyruviciproducens</name>
    <dbReference type="NCBI Taxonomy" id="598660"/>
    <lineage>
        <taxon>Bacteria</taxon>
        <taxon>Bacillati</taxon>
        <taxon>Actinomycetota</taxon>
        <taxon>Actinomycetes</taxon>
        <taxon>Mycobacteriales</taxon>
        <taxon>Corynebacteriaceae</taxon>
        <taxon>Corynebacterium</taxon>
    </lineage>
</organism>
<evidence type="ECO:0000313" key="1">
    <source>
        <dbReference type="EMBL" id="WOT01509.1"/>
    </source>
</evidence>
<evidence type="ECO:0000313" key="2">
    <source>
        <dbReference type="Proteomes" id="UP000234560"/>
    </source>
</evidence>
<proteinExistence type="predicted"/>
<name>A0AAF0YT81_9CORY</name>
<gene>
    <name evidence="1" type="ORF">CYJ47_09555</name>
</gene>
<reference evidence="1" key="1">
    <citation type="submission" date="2017-12" db="EMBL/GenBank/DDBJ databases">
        <authorList>
            <person name="Thomas-White K."/>
            <person name="Wolfe A.J."/>
        </authorList>
    </citation>
    <scope>NUCLEOTIDE SEQUENCE</scope>
    <source>
        <strain evidence="1">UMB0763</strain>
    </source>
</reference>
<reference evidence="1" key="2">
    <citation type="submission" date="2023-10" db="EMBL/GenBank/DDBJ databases">
        <authorList>
            <person name="Choi B."/>
        </authorList>
    </citation>
    <scope>NUCLEOTIDE SEQUENCE</scope>
    <source>
        <strain evidence="1">UMB0763</strain>
    </source>
</reference>
<dbReference type="EMBL" id="CP136958">
    <property type="protein sequence ID" value="WOT01509.1"/>
    <property type="molecule type" value="Genomic_DNA"/>
</dbReference>
<accession>A0AAF0YT81</accession>
<dbReference type="AlphaFoldDB" id="A0AAF0YT81"/>
<dbReference type="Proteomes" id="UP000234560">
    <property type="component" value="Chromosome"/>
</dbReference>
<dbReference type="KEGG" id="cpyr:CYJ47_09555"/>
<protein>
    <submittedName>
        <fullName evidence="1">Uncharacterized protein</fullName>
    </submittedName>
</protein>
<sequence>MAQSATTKQGDFFVSLVKETEILDGPVDLGSFGETTIQLHSFEDLCLAMMPLVCDPDARLEEFNAVFSATADWDSVEDLLGGVADDLEILEPEEEMLLRTIVLGNMGEMMLKNSQPEPKYQQRMSVDADGAGVYTTAVEVLNEPEKFGWEKSWPTRFGPMLFTLIGLCNFTQEHHTFFDGDAEEIGEFLAKRFDPFLRMVQLEAPHLKLHSKHPFPQQVRQWVKDNVRGVARFDDEEVMSIVLDVFHNMGLINIDPGCGGICCNSYAWEVLVEPQMYATLMWQTLPSFVSDSDRPIALLDALVSYLGGPAVAEQLEVKPIELYSRLRTLAAEMGDKDAREALKYNYIVRCIFGIQKANFKRLGDKAQLTEMGQKVMRYALAKNVDTEAESWVTMRQDRRAS</sequence>